<reference evidence="2" key="1">
    <citation type="submission" date="2022-06" db="EMBL/GenBank/DDBJ databases">
        <authorList>
            <person name="Berger JAMES D."/>
            <person name="Berger JAMES D."/>
        </authorList>
    </citation>
    <scope>NUCLEOTIDE SEQUENCE [LARGE SCALE GENOMIC DNA]</scope>
</reference>
<dbReference type="Proteomes" id="UP000050795">
    <property type="component" value="Unassembled WGS sequence"/>
</dbReference>
<reference evidence="3" key="2">
    <citation type="submission" date="2023-11" db="UniProtKB">
        <authorList>
            <consortium name="WormBaseParasite"/>
        </authorList>
    </citation>
    <scope>IDENTIFICATION</scope>
</reference>
<dbReference type="WBParaSite" id="TREG1_89640.1">
    <property type="protein sequence ID" value="TREG1_89640.1"/>
    <property type="gene ID" value="TREG1_89640"/>
</dbReference>
<feature type="region of interest" description="Disordered" evidence="1">
    <location>
        <begin position="256"/>
        <end position="299"/>
    </location>
</feature>
<evidence type="ECO:0000313" key="2">
    <source>
        <dbReference type="Proteomes" id="UP000050795"/>
    </source>
</evidence>
<name>A0AA85KN26_TRIRE</name>
<feature type="compositionally biased region" description="Polar residues" evidence="1">
    <location>
        <begin position="277"/>
        <end position="295"/>
    </location>
</feature>
<dbReference type="AlphaFoldDB" id="A0AA85KN26"/>
<proteinExistence type="predicted"/>
<protein>
    <submittedName>
        <fullName evidence="3">Uncharacterized protein</fullName>
    </submittedName>
</protein>
<feature type="region of interest" description="Disordered" evidence="1">
    <location>
        <begin position="88"/>
        <end position="119"/>
    </location>
</feature>
<sequence length="421" mass="46994">MDGTKTVRRRANDHEFSENNQFKRKRKREIETDTTDSVEILGESHVVFPSKNNVNTHYWSQNTSRNNDTKCYFSNGIYGESERVENIQNHKSSHKHNNAPNSSGKRYVSGQQNGRAKEKISNCTGERTAGAHSSSFPSLPPSLRESERMMNVQRWINSIPSDLPSWIQVSHDKIIPVKNPHQCFSEIEDPSVYEHADSLDPALHNDILDGSSNTIVDNVHREVNSTGQNMKYFDKRNNHSSKPTQATTSLALNHRGVSTGTHGVQPPPPPPPPAIPSQLSSSAQHGSTSNMNTSLGLVGSHFPNVSSGGNSMNSHRNLLTPMKNYQSNQEIGISNHNQSHHLPYCIESDPNEGNYSSRHRVECETNNDYQNNNNNNSNNTQQNQTGGGSVKSNGRLFSDTEIQMIVKLFQDYFTKGSCPML</sequence>
<evidence type="ECO:0000256" key="1">
    <source>
        <dbReference type="SAM" id="MobiDB-lite"/>
    </source>
</evidence>
<feature type="region of interest" description="Disordered" evidence="1">
    <location>
        <begin position="365"/>
        <end position="394"/>
    </location>
</feature>
<feature type="region of interest" description="Disordered" evidence="1">
    <location>
        <begin position="226"/>
        <end position="245"/>
    </location>
</feature>
<evidence type="ECO:0000313" key="3">
    <source>
        <dbReference type="WBParaSite" id="TREG1_89640.1"/>
    </source>
</evidence>
<feature type="compositionally biased region" description="Low complexity" evidence="1">
    <location>
        <begin position="366"/>
        <end position="384"/>
    </location>
</feature>
<feature type="region of interest" description="Disordered" evidence="1">
    <location>
        <begin position="1"/>
        <end position="31"/>
    </location>
</feature>
<feature type="compositionally biased region" description="Polar residues" evidence="1">
    <location>
        <begin position="98"/>
        <end position="114"/>
    </location>
</feature>
<keyword evidence="2" id="KW-1185">Reference proteome</keyword>
<accession>A0AA85KN26</accession>
<feature type="compositionally biased region" description="Pro residues" evidence="1">
    <location>
        <begin position="265"/>
        <end position="275"/>
    </location>
</feature>
<organism evidence="2 3">
    <name type="scientific">Trichobilharzia regenti</name>
    <name type="common">Nasal bird schistosome</name>
    <dbReference type="NCBI Taxonomy" id="157069"/>
    <lineage>
        <taxon>Eukaryota</taxon>
        <taxon>Metazoa</taxon>
        <taxon>Spiralia</taxon>
        <taxon>Lophotrochozoa</taxon>
        <taxon>Platyhelminthes</taxon>
        <taxon>Trematoda</taxon>
        <taxon>Digenea</taxon>
        <taxon>Strigeidida</taxon>
        <taxon>Schistosomatoidea</taxon>
        <taxon>Schistosomatidae</taxon>
        <taxon>Trichobilharzia</taxon>
    </lineage>
</organism>